<evidence type="ECO:0000256" key="8">
    <source>
        <dbReference type="PIRSR" id="PIRSR000190-1"/>
    </source>
</evidence>
<dbReference type="SUPFAM" id="SSF50475">
    <property type="entry name" value="FMN-binding split barrel"/>
    <property type="match status" value="1"/>
</dbReference>
<dbReference type="EMBL" id="LNJU01000001">
    <property type="protein sequence ID" value="KWZ61430.1"/>
    <property type="molecule type" value="Genomic_DNA"/>
</dbReference>
<dbReference type="UniPathway" id="UPA01068">
    <property type="reaction ID" value="UER00304"/>
</dbReference>
<sequence length="214" mass="24312">MTTLADLRINYSRASLDEADAAPNPFAQFDRWFKEALDAKLPEPNTMTLATVGENGRPSARIVLIKGVDERGFVFFTNYESRKGRDLAAHPYAALLFYWIELERQVRVEGRVEKTSAEDSDRYFASRPLGSRIGAWASDQSAVIDSRATLEAREKAVSERYGDDPPRPPHWGGYRLVPDSLEFWQGRPSRLHDRLLYTRDDAAPHGWTISRLSP</sequence>
<dbReference type="AlphaFoldDB" id="A0A103BG13"/>
<comment type="function">
    <text evidence="7">Catalyzes the oxidation of either pyridoxine 5'-phosphate (PNP) or pyridoxamine 5'-phosphate (PMP) into pyridoxal 5'-phosphate (PLP).</text>
</comment>
<evidence type="ECO:0000256" key="1">
    <source>
        <dbReference type="ARBA" id="ARBA00007301"/>
    </source>
</evidence>
<evidence type="ECO:0000313" key="13">
    <source>
        <dbReference type="EMBL" id="KWZ61430.1"/>
    </source>
</evidence>
<feature type="domain" description="Pyridoxamine 5'-phosphate oxidase N-terminal" evidence="10">
    <location>
        <begin position="33"/>
        <end position="157"/>
    </location>
</feature>
<evidence type="ECO:0000256" key="6">
    <source>
        <dbReference type="ARBA" id="ARBA00023096"/>
    </source>
</evidence>
<dbReference type="NCBIfam" id="NF004231">
    <property type="entry name" value="PRK05679.1"/>
    <property type="match status" value="1"/>
</dbReference>
<dbReference type="PIRSF" id="PIRSF000190">
    <property type="entry name" value="Pyd_amn-ph_oxd"/>
    <property type="match status" value="1"/>
</dbReference>
<dbReference type="NCBIfam" id="TIGR00558">
    <property type="entry name" value="pdxH"/>
    <property type="match status" value="1"/>
</dbReference>
<dbReference type="PANTHER" id="PTHR10851">
    <property type="entry name" value="PYRIDOXINE-5-PHOSPHATE OXIDASE"/>
    <property type="match status" value="1"/>
</dbReference>
<feature type="binding site" evidence="7 9">
    <location>
        <position position="82"/>
    </location>
    <ligand>
        <name>FMN</name>
        <dbReference type="ChEBI" id="CHEBI:58210"/>
    </ligand>
</feature>
<dbReference type="FunFam" id="2.30.110.10:FF:000020">
    <property type="entry name" value="PNPO isoform 11"/>
    <property type="match status" value="1"/>
</dbReference>
<evidence type="ECO:0000313" key="14">
    <source>
        <dbReference type="Proteomes" id="UP000060630"/>
    </source>
</evidence>
<keyword evidence="3 7" id="KW-0285">Flavoprotein</keyword>
<comment type="pathway">
    <text evidence="7">Cofactor metabolism; pyridoxal 5'-phosphate salvage; pyridoxal 5'-phosphate from pyridoxamine 5'-phosphate: step 1/1.</text>
</comment>
<feature type="binding site" evidence="7 8">
    <location>
        <position position="123"/>
    </location>
    <ligand>
        <name>substrate</name>
    </ligand>
</feature>
<keyword evidence="4 7" id="KW-0288">FMN</keyword>
<dbReference type="InterPro" id="IPR019740">
    <property type="entry name" value="Pyridox_Oxase_CS"/>
</dbReference>
<dbReference type="EC" id="1.4.3.5" evidence="7"/>
<feature type="domain" description="Pyridoxine 5'-phosphate oxidase dimerisation C-terminal" evidence="11">
    <location>
        <begin position="171"/>
        <end position="214"/>
    </location>
</feature>
<dbReference type="PANTHER" id="PTHR10851:SF0">
    <property type="entry name" value="PYRIDOXINE-5'-PHOSPHATE OXIDASE"/>
    <property type="match status" value="1"/>
</dbReference>
<comment type="catalytic activity">
    <reaction evidence="7">
        <text>pyridoxamine 5'-phosphate + O2 + H2O = pyridoxal 5'-phosphate + H2O2 + NH4(+)</text>
        <dbReference type="Rhea" id="RHEA:15817"/>
        <dbReference type="ChEBI" id="CHEBI:15377"/>
        <dbReference type="ChEBI" id="CHEBI:15379"/>
        <dbReference type="ChEBI" id="CHEBI:16240"/>
        <dbReference type="ChEBI" id="CHEBI:28938"/>
        <dbReference type="ChEBI" id="CHEBI:58451"/>
        <dbReference type="ChEBI" id="CHEBI:597326"/>
        <dbReference type="EC" id="1.4.3.5"/>
    </reaction>
</comment>
<dbReference type="Proteomes" id="UP000070119">
    <property type="component" value="Chromosome 1"/>
</dbReference>
<evidence type="ECO:0000256" key="4">
    <source>
        <dbReference type="ARBA" id="ARBA00022643"/>
    </source>
</evidence>
<dbReference type="InterPro" id="IPR000659">
    <property type="entry name" value="Pyridox_Oxase"/>
</dbReference>
<accession>A0A103BG13</accession>
<feature type="binding site" evidence="7 9">
    <location>
        <begin position="76"/>
        <end position="77"/>
    </location>
    <ligand>
        <name>FMN</name>
        <dbReference type="ChEBI" id="CHEBI:58210"/>
    </ligand>
</feature>
<protein>
    <recommendedName>
        <fullName evidence="7">Pyridoxine/pyridoxamine 5'-phosphate oxidase</fullName>
        <ecNumber evidence="7">1.4.3.5</ecNumber>
    </recommendedName>
    <alternativeName>
        <fullName evidence="7">PNP/PMP oxidase</fullName>
        <shortName evidence="7">PNPOx</shortName>
    </alternativeName>
    <alternativeName>
        <fullName evidence="7">Pyridoxal 5'-phosphate synthase</fullName>
    </alternativeName>
</protein>
<feature type="binding site" evidence="7 8">
    <location>
        <position position="131"/>
    </location>
    <ligand>
        <name>substrate</name>
    </ligand>
</feature>
<evidence type="ECO:0000256" key="9">
    <source>
        <dbReference type="PIRSR" id="PIRSR000190-2"/>
    </source>
</evidence>
<dbReference type="Gene3D" id="2.30.110.10">
    <property type="entry name" value="Electron Transport, Fmn-binding Protein, Chain A"/>
    <property type="match status" value="1"/>
</dbReference>
<comment type="cofactor">
    <cofactor evidence="7 9">
        <name>FMN</name>
        <dbReference type="ChEBI" id="CHEBI:58210"/>
    </cofactor>
    <text evidence="7 9">Binds 1 FMN per subunit.</text>
</comment>
<dbReference type="RefSeq" id="WP_042586166.1">
    <property type="nucleotide sequence ID" value="NZ_CM003771.1"/>
</dbReference>
<comment type="caution">
    <text evidence="12">The sequence shown here is derived from an EMBL/GenBank/DDBJ whole genome shotgun (WGS) entry which is preliminary data.</text>
</comment>
<feature type="binding site" evidence="7 9">
    <location>
        <position position="105"/>
    </location>
    <ligand>
        <name>FMN</name>
        <dbReference type="ChEBI" id="CHEBI:58210"/>
    </ligand>
</feature>
<feature type="binding site" evidence="7 8">
    <location>
        <begin position="190"/>
        <end position="192"/>
    </location>
    <ligand>
        <name>substrate</name>
    </ligand>
</feature>
<feature type="binding site" evidence="7 9">
    <location>
        <position position="194"/>
    </location>
    <ligand>
        <name>FMN</name>
        <dbReference type="ChEBI" id="CHEBI:58210"/>
    </ligand>
</feature>
<dbReference type="HAMAP" id="MF_01629">
    <property type="entry name" value="PdxH"/>
    <property type="match status" value="1"/>
</dbReference>
<dbReference type="InterPro" id="IPR019576">
    <property type="entry name" value="Pyridoxamine_oxidase_dimer_C"/>
</dbReference>
<feature type="binding site" evidence="7 8">
    <location>
        <position position="66"/>
    </location>
    <ligand>
        <name>substrate</name>
    </ligand>
</feature>
<keyword evidence="6 7" id="KW-0664">Pyridoxine biosynthesis</keyword>
<dbReference type="Pfam" id="PF10590">
    <property type="entry name" value="PNP_phzG_C"/>
    <property type="match status" value="1"/>
</dbReference>
<dbReference type="Pfam" id="PF01243">
    <property type="entry name" value="PNPOx_N"/>
    <property type="match status" value="1"/>
</dbReference>
<evidence type="ECO:0000256" key="3">
    <source>
        <dbReference type="ARBA" id="ARBA00022630"/>
    </source>
</evidence>
<dbReference type="GO" id="GO:0008615">
    <property type="term" value="P:pyridoxine biosynthetic process"/>
    <property type="evidence" value="ECO:0007669"/>
    <property type="project" value="UniProtKB-UniRule"/>
</dbReference>
<reference evidence="13 15" key="2">
    <citation type="submission" date="2015-11" db="EMBL/GenBank/DDBJ databases">
        <authorList>
            <person name="Sahl J."/>
            <person name="Wagner D."/>
            <person name="Keim P."/>
        </authorList>
    </citation>
    <scope>NUCLEOTIDE SEQUENCE [LARGE SCALE GENOMIC DNA]</scope>
    <source>
        <strain evidence="13 15">MSMB1157</strain>
    </source>
</reference>
<gene>
    <name evidence="7" type="primary">pdxH</name>
    <name evidence="13" type="ORF">WK57_13210</name>
    <name evidence="12" type="ORF">WL29_01545</name>
</gene>
<dbReference type="GO" id="GO:0010181">
    <property type="term" value="F:FMN binding"/>
    <property type="evidence" value="ECO:0007669"/>
    <property type="project" value="UniProtKB-UniRule"/>
</dbReference>
<dbReference type="InterPro" id="IPR011576">
    <property type="entry name" value="Pyridox_Oxase_N"/>
</dbReference>
<dbReference type="PROSITE" id="PS01064">
    <property type="entry name" value="PYRIDOX_OXIDASE"/>
    <property type="match status" value="1"/>
</dbReference>
<dbReference type="Proteomes" id="UP000060630">
    <property type="component" value="Unassembled WGS sequence"/>
</dbReference>
<evidence type="ECO:0000259" key="10">
    <source>
        <dbReference type="Pfam" id="PF01243"/>
    </source>
</evidence>
<evidence type="ECO:0000259" key="11">
    <source>
        <dbReference type="Pfam" id="PF10590"/>
    </source>
</evidence>
<keyword evidence="5 7" id="KW-0560">Oxidoreductase</keyword>
<dbReference type="InterPro" id="IPR012349">
    <property type="entry name" value="Split_barrel_FMN-bd"/>
</dbReference>
<evidence type="ECO:0000256" key="2">
    <source>
        <dbReference type="ARBA" id="ARBA00011738"/>
    </source>
</evidence>
<feature type="binding site" evidence="7 9">
    <location>
        <begin position="61"/>
        <end position="66"/>
    </location>
    <ligand>
        <name>FMN</name>
        <dbReference type="ChEBI" id="CHEBI:58210"/>
    </ligand>
</feature>
<reference evidence="12 14" key="1">
    <citation type="submission" date="2015-11" db="EMBL/GenBank/DDBJ databases">
        <title>Expanding the genomic diversity of Burkholderia species for the development of highly accurate diagnostics.</title>
        <authorList>
            <person name="Sahl J."/>
            <person name="Keim P."/>
            <person name="Wagner D."/>
        </authorList>
    </citation>
    <scope>NUCLEOTIDE SEQUENCE [LARGE SCALE GENOMIC DNA]</scope>
    <source>
        <strain evidence="12 14">MSMB2087WGS</strain>
    </source>
</reference>
<dbReference type="GO" id="GO:0004733">
    <property type="term" value="F:pyridoxamine phosphate oxidase activity"/>
    <property type="evidence" value="ECO:0007669"/>
    <property type="project" value="UniProtKB-UniRule"/>
</dbReference>
<evidence type="ECO:0000313" key="12">
    <source>
        <dbReference type="EMBL" id="KWA75088.1"/>
    </source>
</evidence>
<comment type="pathway">
    <text evidence="7">Cofactor metabolism; pyridoxal 5'-phosphate salvage; pyridoxal 5'-phosphate from pyridoxine 5'-phosphate: step 1/1.</text>
</comment>
<comment type="catalytic activity">
    <reaction evidence="7">
        <text>pyridoxine 5'-phosphate + O2 = pyridoxal 5'-phosphate + H2O2</text>
        <dbReference type="Rhea" id="RHEA:15149"/>
        <dbReference type="ChEBI" id="CHEBI:15379"/>
        <dbReference type="ChEBI" id="CHEBI:16240"/>
        <dbReference type="ChEBI" id="CHEBI:58589"/>
        <dbReference type="ChEBI" id="CHEBI:597326"/>
        <dbReference type="EC" id="1.4.3.5"/>
    </reaction>
</comment>
<feature type="binding site" evidence="7 9">
    <location>
        <position position="83"/>
    </location>
    <ligand>
        <name>FMN</name>
        <dbReference type="ChEBI" id="CHEBI:58210"/>
    </ligand>
</feature>
<evidence type="ECO:0000256" key="7">
    <source>
        <dbReference type="HAMAP-Rule" id="MF_01629"/>
    </source>
</evidence>
<organism evidence="12 14">
    <name type="scientific">Burkholderia ubonensis</name>
    <dbReference type="NCBI Taxonomy" id="101571"/>
    <lineage>
        <taxon>Bacteria</taxon>
        <taxon>Pseudomonadati</taxon>
        <taxon>Pseudomonadota</taxon>
        <taxon>Betaproteobacteria</taxon>
        <taxon>Burkholderiales</taxon>
        <taxon>Burkholderiaceae</taxon>
        <taxon>Burkholderia</taxon>
        <taxon>Burkholderia cepacia complex</taxon>
    </lineage>
</organism>
<name>A0A103BG13_9BURK</name>
<comment type="subunit">
    <text evidence="2 7">Homodimer.</text>
</comment>
<feature type="binding site" evidence="8">
    <location>
        <begin position="8"/>
        <end position="11"/>
    </location>
    <ligand>
        <name>substrate</name>
    </ligand>
</feature>
<comment type="similarity">
    <text evidence="1 7">Belongs to the pyridoxamine 5'-phosphate oxidase family.</text>
</comment>
<feature type="binding site" evidence="7 9">
    <location>
        <position position="184"/>
    </location>
    <ligand>
        <name>FMN</name>
        <dbReference type="ChEBI" id="CHEBI:58210"/>
    </ligand>
</feature>
<evidence type="ECO:0000256" key="5">
    <source>
        <dbReference type="ARBA" id="ARBA00023002"/>
    </source>
</evidence>
<feature type="binding site" evidence="7 8">
    <location>
        <position position="127"/>
    </location>
    <ligand>
        <name>substrate</name>
    </ligand>
</feature>
<feature type="binding site" evidence="7 9">
    <location>
        <begin position="140"/>
        <end position="141"/>
    </location>
    <ligand>
        <name>FMN</name>
        <dbReference type="ChEBI" id="CHEBI:58210"/>
    </ligand>
</feature>
<evidence type="ECO:0000313" key="15">
    <source>
        <dbReference type="Proteomes" id="UP000070119"/>
    </source>
</evidence>
<dbReference type="EMBL" id="LPHD01000178">
    <property type="protein sequence ID" value="KWA75088.1"/>
    <property type="molecule type" value="Genomic_DNA"/>
</dbReference>
<proteinExistence type="inferred from homology"/>